<protein>
    <recommendedName>
        <fullName evidence="3">AAA+ ATPase domain-containing protein</fullName>
    </recommendedName>
</protein>
<dbReference type="STRING" id="940295.EYM_07030"/>
<accession>A0A0U3G3K4</accession>
<evidence type="ECO:0008006" key="3">
    <source>
        <dbReference type="Google" id="ProtNLM"/>
    </source>
</evidence>
<dbReference type="Proteomes" id="UP000060778">
    <property type="component" value="Chromosome"/>
</dbReference>
<keyword evidence="2" id="KW-1185">Reference proteome</keyword>
<sequence>MSSRESSKGTPFPSKGHVALYGPAGVGKTSLVLHMINNVYCGSSLYILTEDPANLERLKCDESEVLKADDFKELLFYLIKNFDKYDFIAIDSVSHVLRTLPPELGVKVAMTVSWLMRKGSNKGLRVSVHQVSFEGEMSYGNFVEPWADCIGKIEKEGGYRLLELQCNGNIELVCFEISSGGVSWVNC</sequence>
<dbReference type="OrthoDB" id="17644at2157"/>
<dbReference type="InterPro" id="IPR027417">
    <property type="entry name" value="P-loop_NTPase"/>
</dbReference>
<dbReference type="RefSeq" id="WP_075050355.1">
    <property type="nucleotide sequence ID" value="NZ_CP006867.1"/>
</dbReference>
<evidence type="ECO:0000313" key="2">
    <source>
        <dbReference type="Proteomes" id="UP000060778"/>
    </source>
</evidence>
<dbReference type="KEGG" id="iis:EYM_07030"/>
<dbReference type="EMBL" id="CP006867">
    <property type="protein sequence ID" value="ALU12748.1"/>
    <property type="molecule type" value="Genomic_DNA"/>
</dbReference>
<reference evidence="1 2" key="1">
    <citation type="submission" date="2013-11" db="EMBL/GenBank/DDBJ databases">
        <title>Comparative genomics of Ignicoccus.</title>
        <authorList>
            <person name="Podar M."/>
        </authorList>
    </citation>
    <scope>NUCLEOTIDE SEQUENCE [LARGE SCALE GENOMIC DNA]</scope>
    <source>
        <strain evidence="1 2">DSM 13165</strain>
    </source>
</reference>
<proteinExistence type="predicted"/>
<dbReference type="AlphaFoldDB" id="A0A0U3G3K4"/>
<name>A0A0U3G3K4_9CREN</name>
<evidence type="ECO:0000313" key="1">
    <source>
        <dbReference type="EMBL" id="ALU12748.1"/>
    </source>
</evidence>
<gene>
    <name evidence="1" type="ORF">EYM_07030</name>
</gene>
<dbReference type="GeneID" id="30680778"/>
<organism evidence="1 2">
    <name type="scientific">Ignicoccus islandicus DSM 13165</name>
    <dbReference type="NCBI Taxonomy" id="940295"/>
    <lineage>
        <taxon>Archaea</taxon>
        <taxon>Thermoproteota</taxon>
        <taxon>Thermoprotei</taxon>
        <taxon>Desulfurococcales</taxon>
        <taxon>Desulfurococcaceae</taxon>
        <taxon>Ignicoccus</taxon>
    </lineage>
</organism>
<dbReference type="SUPFAM" id="SSF52540">
    <property type="entry name" value="P-loop containing nucleoside triphosphate hydrolases"/>
    <property type="match status" value="1"/>
</dbReference>
<dbReference type="Pfam" id="PF13479">
    <property type="entry name" value="AAA_24"/>
    <property type="match status" value="1"/>
</dbReference>
<dbReference type="Gene3D" id="3.40.50.300">
    <property type="entry name" value="P-loop containing nucleotide triphosphate hydrolases"/>
    <property type="match status" value="1"/>
</dbReference>